<organism evidence="2 5">
    <name type="scientific">Mycobacterium kansasii</name>
    <dbReference type="NCBI Taxonomy" id="1768"/>
    <lineage>
        <taxon>Bacteria</taxon>
        <taxon>Bacillati</taxon>
        <taxon>Actinomycetota</taxon>
        <taxon>Actinomycetes</taxon>
        <taxon>Mycobacteriales</taxon>
        <taxon>Mycobacteriaceae</taxon>
        <taxon>Mycobacterium</taxon>
    </lineage>
</organism>
<dbReference type="EMBL" id="MVBM01000009">
    <property type="protein sequence ID" value="OOK66533.1"/>
    <property type="molecule type" value="Genomic_DNA"/>
</dbReference>
<gene>
    <name evidence="3" type="ORF">BZL29_3237</name>
    <name evidence="2" type="ORF">BZL30_8245</name>
</gene>
<evidence type="ECO:0000313" key="5">
    <source>
        <dbReference type="Proteomes" id="UP000189229"/>
    </source>
</evidence>
<proteinExistence type="predicted"/>
<feature type="region of interest" description="Disordered" evidence="1">
    <location>
        <begin position="29"/>
        <end position="62"/>
    </location>
</feature>
<name>A0A1V3WHR9_MYCKA</name>
<reference evidence="4 5" key="1">
    <citation type="submission" date="2017-02" db="EMBL/GenBank/DDBJ databases">
        <title>Complete genome sequences of Mycobacterium kansasii strains isolated from rhesus macaques.</title>
        <authorList>
            <person name="Panda A."/>
            <person name="Nagaraj S."/>
            <person name="Zhao X."/>
            <person name="Tettelin H."/>
            <person name="Detolla L.J."/>
        </authorList>
    </citation>
    <scope>NUCLEOTIDE SEQUENCE [LARGE SCALE GENOMIC DNA]</scope>
    <source>
        <strain evidence="3 4">11-3469</strain>
        <strain evidence="2 5">11-3813</strain>
    </source>
</reference>
<dbReference type="AlphaFoldDB" id="A0A1V3WHR9"/>
<comment type="caution">
    <text evidence="2">The sequence shown here is derived from an EMBL/GenBank/DDBJ whole genome shotgun (WGS) entry which is preliminary data.</text>
</comment>
<evidence type="ECO:0000256" key="1">
    <source>
        <dbReference type="SAM" id="MobiDB-lite"/>
    </source>
</evidence>
<dbReference type="EMBL" id="MVBN01000003">
    <property type="protein sequence ID" value="OOK77529.1"/>
    <property type="molecule type" value="Genomic_DNA"/>
</dbReference>
<accession>A0A1V3WHR9</accession>
<evidence type="ECO:0000313" key="4">
    <source>
        <dbReference type="Proteomes" id="UP000188532"/>
    </source>
</evidence>
<dbReference type="Proteomes" id="UP000188532">
    <property type="component" value="Unassembled WGS sequence"/>
</dbReference>
<sequence>MTGQPVRFYWAFALFFRRLTGDSRINAVAADPTRQQGREPRPANKLRPLNHGFKPNAAKTEI</sequence>
<protein>
    <submittedName>
        <fullName evidence="2">Uncharacterized protein</fullName>
    </submittedName>
</protein>
<evidence type="ECO:0000313" key="3">
    <source>
        <dbReference type="EMBL" id="OOK77529.1"/>
    </source>
</evidence>
<evidence type="ECO:0000313" key="2">
    <source>
        <dbReference type="EMBL" id="OOK66533.1"/>
    </source>
</evidence>
<dbReference type="Proteomes" id="UP000189229">
    <property type="component" value="Unassembled WGS sequence"/>
</dbReference>